<organism evidence="1 2">
    <name type="scientific">Streblomastix strix</name>
    <dbReference type="NCBI Taxonomy" id="222440"/>
    <lineage>
        <taxon>Eukaryota</taxon>
        <taxon>Metamonada</taxon>
        <taxon>Preaxostyla</taxon>
        <taxon>Oxymonadida</taxon>
        <taxon>Streblomastigidae</taxon>
        <taxon>Streblomastix</taxon>
    </lineage>
</organism>
<dbReference type="AlphaFoldDB" id="A0A5J4VXQ8"/>
<comment type="caution">
    <text evidence="1">The sequence shown here is derived from an EMBL/GenBank/DDBJ whole genome shotgun (WGS) entry which is preliminary data.</text>
</comment>
<accession>A0A5J4VXQ8</accession>
<gene>
    <name evidence="1" type="ORF">EZS28_017083</name>
</gene>
<dbReference type="EMBL" id="SNRW01004396">
    <property type="protein sequence ID" value="KAA6387385.1"/>
    <property type="molecule type" value="Genomic_DNA"/>
</dbReference>
<sequence>MMMLRERCISFKTGKCQDLTFCSFGLISE</sequence>
<protein>
    <submittedName>
        <fullName evidence="1">Uncharacterized protein</fullName>
    </submittedName>
</protein>
<reference evidence="1 2" key="1">
    <citation type="submission" date="2019-03" db="EMBL/GenBank/DDBJ databases">
        <title>Single cell metagenomics reveals metabolic interactions within the superorganism composed of flagellate Streblomastix strix and complex community of Bacteroidetes bacteria on its surface.</title>
        <authorList>
            <person name="Treitli S.C."/>
            <person name="Kolisko M."/>
            <person name="Husnik F."/>
            <person name="Keeling P."/>
            <person name="Hampl V."/>
        </authorList>
    </citation>
    <scope>NUCLEOTIDE SEQUENCE [LARGE SCALE GENOMIC DNA]</scope>
    <source>
        <strain evidence="1">ST1C</strain>
    </source>
</reference>
<feature type="non-terminal residue" evidence="1">
    <location>
        <position position="29"/>
    </location>
</feature>
<proteinExistence type="predicted"/>
<dbReference type="Proteomes" id="UP000324800">
    <property type="component" value="Unassembled WGS sequence"/>
</dbReference>
<name>A0A5J4VXQ8_9EUKA</name>
<evidence type="ECO:0000313" key="1">
    <source>
        <dbReference type="EMBL" id="KAA6387385.1"/>
    </source>
</evidence>
<evidence type="ECO:0000313" key="2">
    <source>
        <dbReference type="Proteomes" id="UP000324800"/>
    </source>
</evidence>